<accession>A0A1S0TMC4</accession>
<evidence type="ECO:0000256" key="1">
    <source>
        <dbReference type="SAM" id="SignalP"/>
    </source>
</evidence>
<gene>
    <name evidence="2" type="ORF">LOAG_12089</name>
</gene>
<evidence type="ECO:0000313" key="2">
    <source>
        <dbReference type="EMBL" id="EFO16419.1"/>
    </source>
</evidence>
<dbReference type="KEGG" id="loa:LOAG_12089"/>
<dbReference type="AlphaFoldDB" id="A0A1S0TMC4"/>
<feature type="chain" id="PRO_5010327205" evidence="1">
    <location>
        <begin position="22"/>
        <end position="147"/>
    </location>
</feature>
<keyword evidence="1" id="KW-0732">Signal</keyword>
<dbReference type="GeneID" id="9949548"/>
<proteinExistence type="predicted"/>
<dbReference type="CTD" id="9949548"/>
<sequence>MNFPIIAYLLIIANLLHSVQCLQCYESVGNISFPKICSPKQKEHEMCFASKIGVEGLCVRGCSFETLHYGSYEYSLNCSDAICMKDLGCCCKGNLCNSQCSNEAATIGYCTLLVLQCYIFGKHQSKNRNNFKQEPDLIPTNIQVSSN</sequence>
<protein>
    <submittedName>
        <fullName evidence="2">Uncharacterized protein</fullName>
    </submittedName>
</protein>
<dbReference type="OrthoDB" id="5778923at2759"/>
<dbReference type="OMA" id="HEMCFAS"/>
<organism evidence="2">
    <name type="scientific">Loa loa</name>
    <name type="common">Eye worm</name>
    <name type="synonym">Filaria loa</name>
    <dbReference type="NCBI Taxonomy" id="7209"/>
    <lineage>
        <taxon>Eukaryota</taxon>
        <taxon>Metazoa</taxon>
        <taxon>Ecdysozoa</taxon>
        <taxon>Nematoda</taxon>
        <taxon>Chromadorea</taxon>
        <taxon>Rhabditida</taxon>
        <taxon>Spirurina</taxon>
        <taxon>Spiruromorpha</taxon>
        <taxon>Filarioidea</taxon>
        <taxon>Onchocercidae</taxon>
        <taxon>Loa</taxon>
    </lineage>
</organism>
<name>A0A1S0TMC4_LOALO</name>
<dbReference type="EMBL" id="JH712165">
    <property type="protein sequence ID" value="EFO16419.1"/>
    <property type="molecule type" value="Genomic_DNA"/>
</dbReference>
<dbReference type="InParanoid" id="A0A1S0TMC4"/>
<feature type="signal peptide" evidence="1">
    <location>
        <begin position="1"/>
        <end position="21"/>
    </location>
</feature>
<dbReference type="RefSeq" id="XP_003147650.1">
    <property type="nucleotide sequence ID" value="XM_003147602.1"/>
</dbReference>
<reference evidence="2" key="1">
    <citation type="submission" date="2012-04" db="EMBL/GenBank/DDBJ databases">
        <title>The Genome Sequence of Loa loa.</title>
        <authorList>
            <consortium name="The Broad Institute Genome Sequencing Platform"/>
            <consortium name="Broad Institute Genome Sequencing Center for Infectious Disease"/>
            <person name="Nutman T.B."/>
            <person name="Fink D.L."/>
            <person name="Russ C."/>
            <person name="Young S."/>
            <person name="Zeng Q."/>
            <person name="Gargeya S."/>
            <person name="Alvarado L."/>
            <person name="Berlin A."/>
            <person name="Chapman S.B."/>
            <person name="Chen Z."/>
            <person name="Freedman E."/>
            <person name="Gellesch M."/>
            <person name="Goldberg J."/>
            <person name="Griggs A."/>
            <person name="Gujja S."/>
            <person name="Heilman E.R."/>
            <person name="Heiman D."/>
            <person name="Howarth C."/>
            <person name="Mehta T."/>
            <person name="Neiman D."/>
            <person name="Pearson M."/>
            <person name="Roberts A."/>
            <person name="Saif S."/>
            <person name="Shea T."/>
            <person name="Shenoy N."/>
            <person name="Sisk P."/>
            <person name="Stolte C."/>
            <person name="Sykes S."/>
            <person name="White J."/>
            <person name="Yandava C."/>
            <person name="Haas B."/>
            <person name="Henn M.R."/>
            <person name="Nusbaum C."/>
            <person name="Birren B."/>
        </authorList>
    </citation>
    <scope>NUCLEOTIDE SEQUENCE [LARGE SCALE GENOMIC DNA]</scope>
</reference>